<dbReference type="Proteomes" id="UP001303760">
    <property type="component" value="Unassembled WGS sequence"/>
</dbReference>
<dbReference type="AlphaFoldDB" id="A0AAN7C7H3"/>
<name>A0AAN7C7H3_9PEZI</name>
<feature type="compositionally biased region" description="Acidic residues" evidence="1">
    <location>
        <begin position="167"/>
        <end position="179"/>
    </location>
</feature>
<dbReference type="Gene3D" id="3.40.390.10">
    <property type="entry name" value="Collagenase (Catalytic Domain)"/>
    <property type="match status" value="1"/>
</dbReference>
<dbReference type="InterPro" id="IPR024079">
    <property type="entry name" value="MetalloPept_cat_dom_sf"/>
</dbReference>
<reference evidence="2" key="1">
    <citation type="journal article" date="2023" name="Mol. Phylogenet. Evol.">
        <title>Genome-scale phylogeny and comparative genomics of the fungal order Sordariales.</title>
        <authorList>
            <person name="Hensen N."/>
            <person name="Bonometti L."/>
            <person name="Westerberg I."/>
            <person name="Brannstrom I.O."/>
            <person name="Guillou S."/>
            <person name="Cros-Aarteil S."/>
            <person name="Calhoun S."/>
            <person name="Haridas S."/>
            <person name="Kuo A."/>
            <person name="Mondo S."/>
            <person name="Pangilinan J."/>
            <person name="Riley R."/>
            <person name="LaButti K."/>
            <person name="Andreopoulos B."/>
            <person name="Lipzen A."/>
            <person name="Chen C."/>
            <person name="Yan M."/>
            <person name="Daum C."/>
            <person name="Ng V."/>
            <person name="Clum A."/>
            <person name="Steindorff A."/>
            <person name="Ohm R.A."/>
            <person name="Martin F."/>
            <person name="Silar P."/>
            <person name="Natvig D.O."/>
            <person name="Lalanne C."/>
            <person name="Gautier V."/>
            <person name="Ament-Velasquez S.L."/>
            <person name="Kruys A."/>
            <person name="Hutchinson M.I."/>
            <person name="Powell A.J."/>
            <person name="Barry K."/>
            <person name="Miller A.N."/>
            <person name="Grigoriev I.V."/>
            <person name="Debuchy R."/>
            <person name="Gladieux P."/>
            <person name="Hiltunen Thoren M."/>
            <person name="Johannesson H."/>
        </authorList>
    </citation>
    <scope>NUCLEOTIDE SEQUENCE</scope>
    <source>
        <strain evidence="2">CBS 532.94</strain>
    </source>
</reference>
<feature type="region of interest" description="Disordered" evidence="1">
    <location>
        <begin position="159"/>
        <end position="179"/>
    </location>
</feature>
<accession>A0AAN7C7H3</accession>
<evidence type="ECO:0000256" key="1">
    <source>
        <dbReference type="SAM" id="MobiDB-lite"/>
    </source>
</evidence>
<proteinExistence type="predicted"/>
<reference evidence="2" key="2">
    <citation type="submission" date="2023-05" db="EMBL/GenBank/DDBJ databases">
        <authorList>
            <consortium name="Lawrence Berkeley National Laboratory"/>
            <person name="Steindorff A."/>
            <person name="Hensen N."/>
            <person name="Bonometti L."/>
            <person name="Westerberg I."/>
            <person name="Brannstrom I.O."/>
            <person name="Guillou S."/>
            <person name="Cros-Aarteil S."/>
            <person name="Calhoun S."/>
            <person name="Haridas S."/>
            <person name="Kuo A."/>
            <person name="Mondo S."/>
            <person name="Pangilinan J."/>
            <person name="Riley R."/>
            <person name="Labutti K."/>
            <person name="Andreopoulos B."/>
            <person name="Lipzen A."/>
            <person name="Chen C."/>
            <person name="Yanf M."/>
            <person name="Daum C."/>
            <person name="Ng V."/>
            <person name="Clum A."/>
            <person name="Ohm R."/>
            <person name="Martin F."/>
            <person name="Silar P."/>
            <person name="Natvig D."/>
            <person name="Lalanne C."/>
            <person name="Gautier V."/>
            <person name="Ament-Velasquez S.L."/>
            <person name="Kruys A."/>
            <person name="Hutchinson M.I."/>
            <person name="Powell A.J."/>
            <person name="Barry K."/>
            <person name="Miller A.N."/>
            <person name="Grigoriev I.V."/>
            <person name="Debuchy R."/>
            <person name="Gladieux P."/>
            <person name="Thoren M.H."/>
            <person name="Johannesson H."/>
        </authorList>
    </citation>
    <scope>NUCLEOTIDE SEQUENCE</scope>
    <source>
        <strain evidence="2">CBS 532.94</strain>
    </source>
</reference>
<comment type="caution">
    <text evidence="2">The sequence shown here is derived from an EMBL/GenBank/DDBJ whole genome shotgun (WGS) entry which is preliminary data.</text>
</comment>
<gene>
    <name evidence="2" type="ORF">C8A03DRAFT_35239</name>
</gene>
<dbReference type="EMBL" id="MU860169">
    <property type="protein sequence ID" value="KAK4236856.1"/>
    <property type="molecule type" value="Genomic_DNA"/>
</dbReference>
<dbReference type="GO" id="GO:0008237">
    <property type="term" value="F:metallopeptidase activity"/>
    <property type="evidence" value="ECO:0007669"/>
    <property type="project" value="InterPro"/>
</dbReference>
<sequence length="179" mass="20180">MIVGKLRNSERKKNAVWPLIRNENGQAQNGKEIASVVLCPYSFDGSPKLNSYLEANNLIEKGTNLGDVVPKSTTIVHELFHALLGDTFLSDDDEKYDIAACINLANTDRASAQSNPENYVFFIANMYHMFGGEDGDESWSIKKQWEFKTTDKGKNRIFGAFETEQTSLDEEGEEEEEEE</sequence>
<keyword evidence="3" id="KW-1185">Reference proteome</keyword>
<dbReference type="SUPFAM" id="SSF55486">
    <property type="entry name" value="Metalloproteases ('zincins'), catalytic domain"/>
    <property type="match status" value="1"/>
</dbReference>
<organism evidence="2 3">
    <name type="scientific">Achaetomium macrosporum</name>
    <dbReference type="NCBI Taxonomy" id="79813"/>
    <lineage>
        <taxon>Eukaryota</taxon>
        <taxon>Fungi</taxon>
        <taxon>Dikarya</taxon>
        <taxon>Ascomycota</taxon>
        <taxon>Pezizomycotina</taxon>
        <taxon>Sordariomycetes</taxon>
        <taxon>Sordariomycetidae</taxon>
        <taxon>Sordariales</taxon>
        <taxon>Chaetomiaceae</taxon>
        <taxon>Achaetomium</taxon>
    </lineage>
</organism>
<evidence type="ECO:0000313" key="2">
    <source>
        <dbReference type="EMBL" id="KAK4236856.1"/>
    </source>
</evidence>
<evidence type="ECO:0000313" key="3">
    <source>
        <dbReference type="Proteomes" id="UP001303760"/>
    </source>
</evidence>
<protein>
    <submittedName>
        <fullName evidence="2">Uncharacterized protein</fullName>
    </submittedName>
</protein>